<reference evidence="1 2" key="1">
    <citation type="submission" date="2014-04" db="EMBL/GenBank/DDBJ databases">
        <title>Complete genome sequence of Mycoplasma bovis attenuated strain P150.</title>
        <authorList>
            <person name="Qi J."/>
            <person name="Guo A."/>
        </authorList>
    </citation>
    <scope>NUCLEOTIDE SEQUENCE [LARGE SCALE GENOMIC DNA]</scope>
    <source>
        <strain evidence="1 2">HB0801-P150</strain>
    </source>
</reference>
<gene>
    <name evidence="1" type="ORF">BC94_0537</name>
</gene>
<name>A0A8D4D3K0_MYCBV</name>
<protein>
    <submittedName>
        <fullName evidence="1">Uncharacterized protein</fullName>
    </submittedName>
</protein>
<dbReference type="AlphaFoldDB" id="A0A8D4D3K0"/>
<evidence type="ECO:0000313" key="2">
    <source>
        <dbReference type="Proteomes" id="UP000076372"/>
    </source>
</evidence>
<evidence type="ECO:0000313" key="1">
    <source>
        <dbReference type="EMBL" id="AMW25803.1"/>
    </source>
</evidence>
<organism evidence="1 2">
    <name type="scientific">Mycoplasmopsis bovis</name>
    <name type="common">Mycoplasma bovis</name>
    <dbReference type="NCBI Taxonomy" id="28903"/>
    <lineage>
        <taxon>Bacteria</taxon>
        <taxon>Bacillati</taxon>
        <taxon>Mycoplasmatota</taxon>
        <taxon>Mycoplasmoidales</taxon>
        <taxon>Metamycoplasmataceae</taxon>
        <taxon>Mycoplasmopsis</taxon>
    </lineage>
</organism>
<dbReference type="EMBL" id="CP007590">
    <property type="protein sequence ID" value="AMW25803.1"/>
    <property type="molecule type" value="Genomic_DNA"/>
</dbReference>
<proteinExistence type="predicted"/>
<sequence>MLGNNKALRCSIKVVLPLPVCPITPINSPCLISTFTWFIALSS</sequence>
<dbReference type="Proteomes" id="UP000076372">
    <property type="component" value="Chromosome"/>
</dbReference>
<accession>A0A8D4D3K0</accession>